<evidence type="ECO:0000313" key="9">
    <source>
        <dbReference type="Proteomes" id="UP000663193"/>
    </source>
</evidence>
<evidence type="ECO:0000256" key="3">
    <source>
        <dbReference type="ARBA" id="ARBA00022989"/>
    </source>
</evidence>
<dbReference type="VEuPathDB" id="FungiDB:JI435_115200"/>
<accession>A0A7U2FCK6</accession>
<proteinExistence type="inferred from homology"/>
<dbReference type="InterPro" id="IPR049326">
    <property type="entry name" value="Rhodopsin_dom_fungi"/>
</dbReference>
<feature type="transmembrane region" description="Helical" evidence="6">
    <location>
        <begin position="255"/>
        <end position="273"/>
    </location>
</feature>
<feature type="transmembrane region" description="Helical" evidence="6">
    <location>
        <begin position="137"/>
        <end position="159"/>
    </location>
</feature>
<comment type="subcellular location">
    <subcellularLocation>
        <location evidence="1">Membrane</location>
        <topology evidence="1">Multi-pass membrane protein</topology>
    </subcellularLocation>
</comment>
<sequence length="381" mass="41817">MSNCASAADHAHALINSQSRGTVLVMVAWFLASLLALCTVFRLICRCRSHYAPSLSIADDIVIVAASLCGLGVTIVISTAVDSGLGKTGCLLSWGQLEDIQIRIFASTILFVLVLSISKCSLLMFLHRVANNTLQRVGIMTIGVVVLIWMLGVLTGIIFECEMPRPWEIWTGKCIPMVPFWITTTAIDITIDLTLLILSTHMIWLKPLTTHQKTTATAILSLRVLLILSSAIRLAYLSPFFSPTDPTLTSTPYTILSQIQSTLSILLSCALILPPLTGLTTSSPPHHRHAKHWSGSTIGTPYEAYQPADPFSSRTCIVAQAPAHVPTRAHDEDFILPERVRVPPRRPEPPCERDRPDLSMFRKTTVLRECRSMPSVGKGMV</sequence>
<dbReference type="InterPro" id="IPR052337">
    <property type="entry name" value="SAT4-like"/>
</dbReference>
<feature type="transmembrane region" description="Helical" evidence="6">
    <location>
        <begin position="216"/>
        <end position="235"/>
    </location>
</feature>
<keyword evidence="9" id="KW-1185">Reference proteome</keyword>
<feature type="transmembrane region" description="Helical" evidence="6">
    <location>
        <begin position="23"/>
        <end position="45"/>
    </location>
</feature>
<feature type="transmembrane region" description="Helical" evidence="6">
    <location>
        <begin position="179"/>
        <end position="204"/>
    </location>
</feature>
<dbReference type="Pfam" id="PF20684">
    <property type="entry name" value="Fung_rhodopsin"/>
    <property type="match status" value="1"/>
</dbReference>
<feature type="transmembrane region" description="Helical" evidence="6">
    <location>
        <begin position="100"/>
        <end position="125"/>
    </location>
</feature>
<evidence type="ECO:0000256" key="2">
    <source>
        <dbReference type="ARBA" id="ARBA00022692"/>
    </source>
</evidence>
<dbReference type="EMBL" id="CP069036">
    <property type="protein sequence ID" value="QRD02792.1"/>
    <property type="molecule type" value="Genomic_DNA"/>
</dbReference>
<evidence type="ECO:0000256" key="6">
    <source>
        <dbReference type="SAM" id="Phobius"/>
    </source>
</evidence>
<keyword evidence="2 6" id="KW-0812">Transmembrane</keyword>
<dbReference type="AlphaFoldDB" id="A0A7U2FCK6"/>
<evidence type="ECO:0000256" key="1">
    <source>
        <dbReference type="ARBA" id="ARBA00004141"/>
    </source>
</evidence>
<feature type="transmembrane region" description="Helical" evidence="6">
    <location>
        <begin position="57"/>
        <end position="80"/>
    </location>
</feature>
<keyword evidence="3 6" id="KW-1133">Transmembrane helix</keyword>
<name>A0A7U2FCK6_PHANO</name>
<comment type="similarity">
    <text evidence="5">Belongs to the SAT4 family.</text>
</comment>
<dbReference type="GO" id="GO:0016020">
    <property type="term" value="C:membrane"/>
    <property type="evidence" value="ECO:0007669"/>
    <property type="project" value="UniProtKB-SubCell"/>
</dbReference>
<reference evidence="9" key="1">
    <citation type="journal article" date="2021" name="BMC Genomics">
        <title>Chromosome-level genome assembly and manually-curated proteome of model necrotroph Parastagonospora nodorum Sn15 reveals a genome-wide trove of candidate effector homologs, and redundancy of virulence-related functions within an accessory chromosome.</title>
        <authorList>
            <person name="Bertazzoni S."/>
            <person name="Jones D.A.B."/>
            <person name="Phan H.T."/>
            <person name="Tan K.-C."/>
            <person name="Hane J.K."/>
        </authorList>
    </citation>
    <scope>NUCLEOTIDE SEQUENCE [LARGE SCALE GENOMIC DNA]</scope>
    <source>
        <strain evidence="9">SN15 / ATCC MYA-4574 / FGSC 10173)</strain>
    </source>
</reference>
<evidence type="ECO:0000313" key="8">
    <source>
        <dbReference type="EMBL" id="QRD02792.1"/>
    </source>
</evidence>
<gene>
    <name evidence="8" type="ORF">JI435_115200</name>
</gene>
<organism evidence="8 9">
    <name type="scientific">Phaeosphaeria nodorum (strain SN15 / ATCC MYA-4574 / FGSC 10173)</name>
    <name type="common">Glume blotch fungus</name>
    <name type="synonym">Parastagonospora nodorum</name>
    <dbReference type="NCBI Taxonomy" id="321614"/>
    <lineage>
        <taxon>Eukaryota</taxon>
        <taxon>Fungi</taxon>
        <taxon>Dikarya</taxon>
        <taxon>Ascomycota</taxon>
        <taxon>Pezizomycotina</taxon>
        <taxon>Dothideomycetes</taxon>
        <taxon>Pleosporomycetidae</taxon>
        <taxon>Pleosporales</taxon>
        <taxon>Pleosporineae</taxon>
        <taxon>Phaeosphaeriaceae</taxon>
        <taxon>Parastagonospora</taxon>
    </lineage>
</organism>
<evidence type="ECO:0000256" key="5">
    <source>
        <dbReference type="ARBA" id="ARBA00038359"/>
    </source>
</evidence>
<protein>
    <recommendedName>
        <fullName evidence="7">Rhodopsin domain-containing protein</fullName>
    </recommendedName>
</protein>
<keyword evidence="4 6" id="KW-0472">Membrane</keyword>
<dbReference type="OrthoDB" id="3897607at2759"/>
<dbReference type="PANTHER" id="PTHR33048">
    <property type="entry name" value="PTH11-LIKE INTEGRAL MEMBRANE PROTEIN (AFU_ORTHOLOGUE AFUA_5G11245)"/>
    <property type="match status" value="1"/>
</dbReference>
<evidence type="ECO:0000256" key="4">
    <source>
        <dbReference type="ARBA" id="ARBA00023136"/>
    </source>
</evidence>
<dbReference type="PANTHER" id="PTHR33048:SF158">
    <property type="entry name" value="MEMBRANE PROTEIN PTH11-LIKE, PUTATIVE-RELATED"/>
    <property type="match status" value="1"/>
</dbReference>
<evidence type="ECO:0000259" key="7">
    <source>
        <dbReference type="Pfam" id="PF20684"/>
    </source>
</evidence>
<feature type="domain" description="Rhodopsin" evidence="7">
    <location>
        <begin position="43"/>
        <end position="276"/>
    </location>
</feature>
<dbReference type="Proteomes" id="UP000663193">
    <property type="component" value="Chromosome 14"/>
</dbReference>